<dbReference type="AlphaFoldDB" id="A0AAE0B7G7"/>
<reference evidence="1" key="1">
    <citation type="journal article" date="2023" name="Plant J.">
        <title>Genome sequences and population genomics provide insights into the demographic history, inbreeding, and mutation load of two 'living fossil' tree species of Dipteronia.</title>
        <authorList>
            <person name="Feng Y."/>
            <person name="Comes H.P."/>
            <person name="Chen J."/>
            <person name="Zhu S."/>
            <person name="Lu R."/>
            <person name="Zhang X."/>
            <person name="Li P."/>
            <person name="Qiu J."/>
            <person name="Olsen K.M."/>
            <person name="Qiu Y."/>
        </authorList>
    </citation>
    <scope>NUCLEOTIDE SEQUENCE</scope>
    <source>
        <strain evidence="1">NBL</strain>
    </source>
</reference>
<proteinExistence type="predicted"/>
<name>A0AAE0B7G7_9ROSI</name>
<dbReference type="Proteomes" id="UP001281410">
    <property type="component" value="Unassembled WGS sequence"/>
</dbReference>
<dbReference type="PANTHER" id="PTHR36323">
    <property type="entry name" value="MYOTUBULARIN-LIKE PROTEIN"/>
    <property type="match status" value="1"/>
</dbReference>
<sequence length="195" mass="22037">MGNGYNHHFHHQKLGVHQKSTFLPMLCSRPSIKDVALPKFEDPLSPKIGCMGQVKRNNKINGFPTSSHNKLTITTKNNNNDNNNVKYFKVKKLFSGKNLTANTTATTTAACTRKEVSDRRRSKFYEGSKESGADVCINIFEMDPPLPVIKKVTKADDKKEEENSIWKRRSSGGALKSLELQQIQIPRHRLEINTV</sequence>
<comment type="caution">
    <text evidence="1">The sequence shown here is derived from an EMBL/GenBank/DDBJ whole genome shotgun (WGS) entry which is preliminary data.</text>
</comment>
<protein>
    <submittedName>
        <fullName evidence="1">Uncharacterized protein</fullName>
    </submittedName>
</protein>
<evidence type="ECO:0000313" key="2">
    <source>
        <dbReference type="Proteomes" id="UP001281410"/>
    </source>
</evidence>
<accession>A0AAE0B7G7</accession>
<evidence type="ECO:0000313" key="1">
    <source>
        <dbReference type="EMBL" id="KAK3230757.1"/>
    </source>
</evidence>
<organism evidence="1 2">
    <name type="scientific">Dipteronia sinensis</name>
    <dbReference type="NCBI Taxonomy" id="43782"/>
    <lineage>
        <taxon>Eukaryota</taxon>
        <taxon>Viridiplantae</taxon>
        <taxon>Streptophyta</taxon>
        <taxon>Embryophyta</taxon>
        <taxon>Tracheophyta</taxon>
        <taxon>Spermatophyta</taxon>
        <taxon>Magnoliopsida</taxon>
        <taxon>eudicotyledons</taxon>
        <taxon>Gunneridae</taxon>
        <taxon>Pentapetalae</taxon>
        <taxon>rosids</taxon>
        <taxon>malvids</taxon>
        <taxon>Sapindales</taxon>
        <taxon>Sapindaceae</taxon>
        <taxon>Hippocastanoideae</taxon>
        <taxon>Acereae</taxon>
        <taxon>Dipteronia</taxon>
    </lineage>
</organism>
<dbReference type="PANTHER" id="PTHR36323:SF1">
    <property type="entry name" value="MYOTUBULARIN-LIKE PROTEIN"/>
    <property type="match status" value="1"/>
</dbReference>
<gene>
    <name evidence="1" type="ORF">Dsin_002638</name>
</gene>
<keyword evidence="2" id="KW-1185">Reference proteome</keyword>
<dbReference type="EMBL" id="JANJYJ010000001">
    <property type="protein sequence ID" value="KAK3230757.1"/>
    <property type="molecule type" value="Genomic_DNA"/>
</dbReference>